<dbReference type="EMBL" id="JAYFUL010000005">
    <property type="protein sequence ID" value="MEA5256968.1"/>
    <property type="molecule type" value="Genomic_DNA"/>
</dbReference>
<name>A0ABU5QIW6_9BACT</name>
<evidence type="ECO:0000256" key="1">
    <source>
        <dbReference type="ARBA" id="ARBA00004651"/>
    </source>
</evidence>
<feature type="transmembrane region" description="Helical" evidence="6">
    <location>
        <begin position="723"/>
        <end position="743"/>
    </location>
</feature>
<gene>
    <name evidence="9" type="ORF">VB264_04170</name>
</gene>
<feature type="transmembrane region" description="Helical" evidence="6">
    <location>
        <begin position="671"/>
        <end position="695"/>
    </location>
</feature>
<protein>
    <submittedName>
        <fullName evidence="9">ABC transporter permease</fullName>
    </submittedName>
</protein>
<proteinExistence type="predicted"/>
<feature type="domain" description="ABC3 transporter permease C-terminal" evidence="7">
    <location>
        <begin position="291"/>
        <end position="407"/>
    </location>
</feature>
<evidence type="ECO:0000259" key="7">
    <source>
        <dbReference type="Pfam" id="PF02687"/>
    </source>
</evidence>
<keyword evidence="5 6" id="KW-0472">Membrane</keyword>
<feature type="domain" description="MacB-like periplasmic core" evidence="8">
    <location>
        <begin position="20"/>
        <end position="242"/>
    </location>
</feature>
<feature type="domain" description="MacB-like periplasmic core" evidence="8">
    <location>
        <begin position="492"/>
        <end position="638"/>
    </location>
</feature>
<dbReference type="InterPro" id="IPR050250">
    <property type="entry name" value="Macrolide_Exporter_MacB"/>
</dbReference>
<dbReference type="PANTHER" id="PTHR30572">
    <property type="entry name" value="MEMBRANE COMPONENT OF TRANSPORTER-RELATED"/>
    <property type="match status" value="1"/>
</dbReference>
<feature type="transmembrane region" description="Helical" evidence="6">
    <location>
        <begin position="21"/>
        <end position="42"/>
    </location>
</feature>
<dbReference type="PANTHER" id="PTHR30572:SF18">
    <property type="entry name" value="ABC-TYPE MACROLIDE FAMILY EXPORT SYSTEM PERMEASE COMPONENT 2"/>
    <property type="match status" value="1"/>
</dbReference>
<evidence type="ECO:0000256" key="4">
    <source>
        <dbReference type="ARBA" id="ARBA00022989"/>
    </source>
</evidence>
<comment type="caution">
    <text evidence="9">The sequence shown here is derived from an EMBL/GenBank/DDBJ whole genome shotgun (WGS) entry which is preliminary data.</text>
</comment>
<sequence length="794" mass="90053">MFRNYLTIAFRNLTRNKVYSFINIGGLAVGMAVAMLIGLWIWDELSFNQYHKNHDRIAKVMQHISNNGEVQTRESVPYPLAEELRKNYGSDFKHVLLTMNDVWNVLSYSNNKFLKIGSYIEPEGIEMLGVNMLKGSRECLNDPYSVILSASVARALFGNTDPLEKVIKMDNKYAVKVTGVYEDFPINSTFHTVSFIAPYKLFSTRYEWVRTMGDPWRANAFQVYVQLSENADFDKVSFKIKDAKLKKVNAELAKLKPTLFLQPMSKWHLYSEFKDGFNIGGRIQYVWLFGIIGIFVLLLACINFMNLSTARSEKRAKEVGVRKAIGSARSQLISQFFSESFLVVTLAFILCLFLVQLCLPFFNELADKNINILWSNPLFWLVGISFSLFTGLIAGTYPAFYLSSFQPVKVLKGSFRVGRFASMPRKVLVVMQFTVSITLIIGTIVVFRQIQYAKNRPIGYETNGLVSLPQAINEIHKHIDIVKDELLKSGAVVSVCETSAPTTESWSSSTEFNWPGKDPNLLAEVPIIGISYDYGKTIGWQMKEGRDFSKNFASDSTAVILNESAVKLMGLKQPIGKAISWFQQPYTVIGVVQDVIMQSPYEQVKPTVYNFTKDDVSYILAKVNPEISATIALSKIETIFKKYNPSQPFDYNFVDEEYAKKFDNEERISKLATFFAILAIFISCLGLFGLASFVAEQRTKEIGIRKVLGATVFNLWQLLSKDFVVLVLLAFLIATPLSYYFMNNWIQNYAYHTDISWWIFALTGLGALLITLLTVSFQSIKSALMNPVKSLRTE</sequence>
<dbReference type="Proteomes" id="UP001304671">
    <property type="component" value="Unassembled WGS sequence"/>
</dbReference>
<evidence type="ECO:0000256" key="2">
    <source>
        <dbReference type="ARBA" id="ARBA00022475"/>
    </source>
</evidence>
<evidence type="ECO:0000313" key="9">
    <source>
        <dbReference type="EMBL" id="MEA5256968.1"/>
    </source>
</evidence>
<feature type="transmembrane region" description="Helical" evidence="6">
    <location>
        <begin position="755"/>
        <end position="775"/>
    </location>
</feature>
<evidence type="ECO:0000256" key="5">
    <source>
        <dbReference type="ARBA" id="ARBA00023136"/>
    </source>
</evidence>
<feature type="transmembrane region" description="Helical" evidence="6">
    <location>
        <begin position="378"/>
        <end position="402"/>
    </location>
</feature>
<dbReference type="RefSeq" id="WP_323247039.1">
    <property type="nucleotide sequence ID" value="NZ_JAYFUL010000005.1"/>
</dbReference>
<dbReference type="InterPro" id="IPR025857">
    <property type="entry name" value="MacB_PCD"/>
</dbReference>
<feature type="transmembrane region" description="Helical" evidence="6">
    <location>
        <begin position="341"/>
        <end position="362"/>
    </location>
</feature>
<dbReference type="Pfam" id="PF02687">
    <property type="entry name" value="FtsX"/>
    <property type="match status" value="2"/>
</dbReference>
<dbReference type="InterPro" id="IPR003838">
    <property type="entry name" value="ABC3_permease_C"/>
</dbReference>
<feature type="domain" description="ABC3 transporter permease C-terminal" evidence="7">
    <location>
        <begin position="674"/>
        <end position="786"/>
    </location>
</feature>
<dbReference type="Pfam" id="PF12704">
    <property type="entry name" value="MacB_PCD"/>
    <property type="match status" value="2"/>
</dbReference>
<evidence type="ECO:0000256" key="3">
    <source>
        <dbReference type="ARBA" id="ARBA00022692"/>
    </source>
</evidence>
<evidence type="ECO:0000259" key="8">
    <source>
        <dbReference type="Pfam" id="PF12704"/>
    </source>
</evidence>
<reference evidence="9 10" key="1">
    <citation type="submission" date="2023-12" db="EMBL/GenBank/DDBJ databases">
        <title>Novel species of the genus Arcicella isolated from rivers.</title>
        <authorList>
            <person name="Lu H."/>
        </authorList>
    </citation>
    <scope>NUCLEOTIDE SEQUENCE [LARGE SCALE GENOMIC DNA]</scope>
    <source>
        <strain evidence="9 10">LMG 21963</strain>
    </source>
</reference>
<evidence type="ECO:0000256" key="6">
    <source>
        <dbReference type="SAM" id="Phobius"/>
    </source>
</evidence>
<comment type="subcellular location">
    <subcellularLocation>
        <location evidence="1">Cell membrane</location>
        <topology evidence="1">Multi-pass membrane protein</topology>
    </subcellularLocation>
</comment>
<evidence type="ECO:0000313" key="10">
    <source>
        <dbReference type="Proteomes" id="UP001304671"/>
    </source>
</evidence>
<keyword evidence="4 6" id="KW-1133">Transmembrane helix</keyword>
<feature type="transmembrane region" description="Helical" evidence="6">
    <location>
        <begin position="285"/>
        <end position="307"/>
    </location>
</feature>
<keyword evidence="3 6" id="KW-0812">Transmembrane</keyword>
<keyword evidence="10" id="KW-1185">Reference proteome</keyword>
<feature type="transmembrane region" description="Helical" evidence="6">
    <location>
        <begin position="427"/>
        <end position="447"/>
    </location>
</feature>
<keyword evidence="2" id="KW-1003">Cell membrane</keyword>
<organism evidence="9 10">
    <name type="scientific">Arcicella aquatica</name>
    <dbReference type="NCBI Taxonomy" id="217141"/>
    <lineage>
        <taxon>Bacteria</taxon>
        <taxon>Pseudomonadati</taxon>
        <taxon>Bacteroidota</taxon>
        <taxon>Cytophagia</taxon>
        <taxon>Cytophagales</taxon>
        <taxon>Flectobacillaceae</taxon>
        <taxon>Arcicella</taxon>
    </lineage>
</organism>
<accession>A0ABU5QIW6</accession>